<dbReference type="Proteomes" id="UP000305887">
    <property type="component" value="Unassembled WGS sequence"/>
</dbReference>
<keyword evidence="1" id="KW-0472">Membrane</keyword>
<reference evidence="2 3" key="1">
    <citation type="submission" date="2019-06" db="EMBL/GenBank/DDBJ databases">
        <title>YIM 131921 draft genome.</title>
        <authorList>
            <person name="Jiang L."/>
        </authorList>
    </citation>
    <scope>NUCLEOTIDE SEQUENCE [LARGE SCALE GENOMIC DNA]</scope>
    <source>
        <strain evidence="2 3">YIM 131921</strain>
    </source>
</reference>
<evidence type="ECO:0000256" key="1">
    <source>
        <dbReference type="SAM" id="Phobius"/>
    </source>
</evidence>
<evidence type="ECO:0000313" key="3">
    <source>
        <dbReference type="Proteomes" id="UP000305887"/>
    </source>
</evidence>
<feature type="transmembrane region" description="Helical" evidence="1">
    <location>
        <begin position="41"/>
        <end position="60"/>
    </location>
</feature>
<dbReference type="AlphaFoldDB" id="A0A5C4MNM9"/>
<name>A0A5C4MNM9_9RHOB</name>
<keyword evidence="3" id="KW-1185">Reference proteome</keyword>
<gene>
    <name evidence="2" type="ORF">FHG66_19675</name>
</gene>
<protein>
    <recommendedName>
        <fullName evidence="4">MFS transporter</fullName>
    </recommendedName>
</protein>
<keyword evidence="1" id="KW-1133">Transmembrane helix</keyword>
<organism evidence="2 3">
    <name type="scientific">Rubellimicrobium rubrum</name>
    <dbReference type="NCBI Taxonomy" id="2585369"/>
    <lineage>
        <taxon>Bacteria</taxon>
        <taxon>Pseudomonadati</taxon>
        <taxon>Pseudomonadota</taxon>
        <taxon>Alphaproteobacteria</taxon>
        <taxon>Rhodobacterales</taxon>
        <taxon>Roseobacteraceae</taxon>
        <taxon>Rubellimicrobium</taxon>
    </lineage>
</organism>
<comment type="caution">
    <text evidence="2">The sequence shown here is derived from an EMBL/GenBank/DDBJ whole genome shotgun (WGS) entry which is preliminary data.</text>
</comment>
<dbReference type="EMBL" id="VDFU01000043">
    <property type="protein sequence ID" value="TNC46011.1"/>
    <property type="molecule type" value="Genomic_DNA"/>
</dbReference>
<proteinExistence type="predicted"/>
<accession>A0A5C4MNM9</accession>
<sequence>MLRAEDFALLFGLEAAARSVLLSAMPLTMYRLWGEETIVSAFYLGVELCSLPTGLLVPWLTRRVPRGRMMVVSGGLYLSG</sequence>
<evidence type="ECO:0000313" key="2">
    <source>
        <dbReference type="EMBL" id="TNC46011.1"/>
    </source>
</evidence>
<evidence type="ECO:0008006" key="4">
    <source>
        <dbReference type="Google" id="ProtNLM"/>
    </source>
</evidence>
<keyword evidence="1" id="KW-0812">Transmembrane</keyword>